<dbReference type="AlphaFoldDB" id="A0A1G9U7R1"/>
<reference evidence="8" key="1">
    <citation type="submission" date="2016-10" db="EMBL/GenBank/DDBJ databases">
        <authorList>
            <person name="Varghese N."/>
            <person name="Submissions S."/>
        </authorList>
    </citation>
    <scope>NUCLEOTIDE SEQUENCE [LARGE SCALE GENOMIC DNA]</scope>
    <source>
        <strain evidence="8">DSM 19886</strain>
    </source>
</reference>
<dbReference type="OrthoDB" id="824226at2"/>
<organism evidence="7 8">
    <name type="scientific">Kriegella aquimaris</name>
    <dbReference type="NCBI Taxonomy" id="192904"/>
    <lineage>
        <taxon>Bacteria</taxon>
        <taxon>Pseudomonadati</taxon>
        <taxon>Bacteroidota</taxon>
        <taxon>Flavobacteriia</taxon>
        <taxon>Flavobacteriales</taxon>
        <taxon>Flavobacteriaceae</taxon>
        <taxon>Kriegella</taxon>
    </lineage>
</organism>
<dbReference type="GO" id="GO:0005886">
    <property type="term" value="C:plasma membrane"/>
    <property type="evidence" value="ECO:0007669"/>
    <property type="project" value="UniProtKB-SubCell"/>
</dbReference>
<proteinExistence type="predicted"/>
<evidence type="ECO:0000256" key="3">
    <source>
        <dbReference type="ARBA" id="ARBA00022692"/>
    </source>
</evidence>
<keyword evidence="8" id="KW-1185">Reference proteome</keyword>
<keyword evidence="4 6" id="KW-1133">Transmembrane helix</keyword>
<evidence type="ECO:0000256" key="4">
    <source>
        <dbReference type="ARBA" id="ARBA00022989"/>
    </source>
</evidence>
<gene>
    <name evidence="7" type="ORF">SAMN04488514_110151</name>
</gene>
<feature type="transmembrane region" description="Helical" evidence="6">
    <location>
        <begin position="190"/>
        <end position="210"/>
    </location>
</feature>
<evidence type="ECO:0000256" key="5">
    <source>
        <dbReference type="ARBA" id="ARBA00023136"/>
    </source>
</evidence>
<keyword evidence="5 6" id="KW-0472">Membrane</keyword>
<evidence type="ECO:0000256" key="6">
    <source>
        <dbReference type="SAM" id="Phobius"/>
    </source>
</evidence>
<keyword evidence="3 6" id="KW-0812">Transmembrane</keyword>
<dbReference type="PANTHER" id="PTHR30250:SF11">
    <property type="entry name" value="O-ANTIGEN TRANSPORTER-RELATED"/>
    <property type="match status" value="1"/>
</dbReference>
<evidence type="ECO:0000313" key="7">
    <source>
        <dbReference type="EMBL" id="SDM55862.1"/>
    </source>
</evidence>
<dbReference type="Pfam" id="PF01943">
    <property type="entry name" value="Polysacc_synt"/>
    <property type="match status" value="1"/>
</dbReference>
<comment type="subcellular location">
    <subcellularLocation>
        <location evidence="1">Cell membrane</location>
        <topology evidence="1">Multi-pass membrane protein</topology>
    </subcellularLocation>
</comment>
<feature type="transmembrane region" description="Helical" evidence="6">
    <location>
        <begin position="127"/>
        <end position="152"/>
    </location>
</feature>
<keyword evidence="2" id="KW-1003">Cell membrane</keyword>
<dbReference type="CDD" id="cd13128">
    <property type="entry name" value="MATE_Wzx_like"/>
    <property type="match status" value="1"/>
</dbReference>
<feature type="transmembrane region" description="Helical" evidence="6">
    <location>
        <begin position="45"/>
        <end position="67"/>
    </location>
</feature>
<feature type="transmembrane region" description="Helical" evidence="6">
    <location>
        <begin position="344"/>
        <end position="362"/>
    </location>
</feature>
<dbReference type="InterPro" id="IPR002797">
    <property type="entry name" value="Polysacc_synth"/>
</dbReference>
<feature type="transmembrane region" description="Helical" evidence="6">
    <location>
        <begin position="377"/>
        <end position="396"/>
    </location>
</feature>
<feature type="transmembrane region" description="Helical" evidence="6">
    <location>
        <begin position="317"/>
        <end position="338"/>
    </location>
</feature>
<evidence type="ECO:0000313" key="8">
    <source>
        <dbReference type="Proteomes" id="UP000199440"/>
    </source>
</evidence>
<dbReference type="InterPro" id="IPR050833">
    <property type="entry name" value="Poly_Biosynth_Transport"/>
</dbReference>
<evidence type="ECO:0000256" key="1">
    <source>
        <dbReference type="ARBA" id="ARBA00004651"/>
    </source>
</evidence>
<dbReference type="Proteomes" id="UP000199440">
    <property type="component" value="Unassembled WGS sequence"/>
</dbReference>
<sequence>MKFFSKTFKLLNLDFNFVKSGSTVLINRLLGILFGYLFVLYVSRVYGAATVGVYTICYTILQVTANLGRCGTDVYMLQKASYLYPARDSKLKQYFKKSTRIAIIVSLLLTAILVITSQWVAKTFLDASYTYAILAVAIGILPLAMINIYGAVLNGMESFSKFSFSTNTSIYLFSGIFLLIASIFTNQDWIVFYSLSFGVVFTLLLGHVWVRDGLRKLDYTTTHERIDEGWPKILKQSYPMMLTASILFLVNWTDSLMLGIMKDNESVGLYSVASRIANVLILIPYSLNSVAAPKFAKDFSKGIVSVSALKKVKKMSFLTTLALVIPIILGGHLILSIFGPEFTDSYYCLVILAIGFLVRNYFGPSTYILQMSNNQDLLWKCILFGLILNIILNYLLIPSYGIEGAAVASAISIISWYLVAYTLAMKKIKPLIKSGQ</sequence>
<protein>
    <submittedName>
        <fullName evidence="7">Membrane protein involved in the export of O-antigen and teichoic acid</fullName>
    </submittedName>
</protein>
<feature type="transmembrane region" description="Helical" evidence="6">
    <location>
        <begin position="21"/>
        <end position="39"/>
    </location>
</feature>
<name>A0A1G9U7R1_9FLAO</name>
<accession>A0A1G9U7R1</accession>
<dbReference type="EMBL" id="FNGV01000010">
    <property type="protein sequence ID" value="SDM55862.1"/>
    <property type="molecule type" value="Genomic_DNA"/>
</dbReference>
<feature type="transmembrane region" description="Helical" evidence="6">
    <location>
        <begin position="402"/>
        <end position="424"/>
    </location>
</feature>
<feature type="transmembrane region" description="Helical" evidence="6">
    <location>
        <begin position="101"/>
        <end position="121"/>
    </location>
</feature>
<dbReference type="RefSeq" id="WP_089892741.1">
    <property type="nucleotide sequence ID" value="NZ_FNGV01000010.1"/>
</dbReference>
<dbReference type="PANTHER" id="PTHR30250">
    <property type="entry name" value="PST FAMILY PREDICTED COLANIC ACID TRANSPORTER"/>
    <property type="match status" value="1"/>
</dbReference>
<evidence type="ECO:0000256" key="2">
    <source>
        <dbReference type="ARBA" id="ARBA00022475"/>
    </source>
</evidence>
<dbReference type="STRING" id="192904.SAMN04488514_110151"/>
<feature type="transmembrane region" description="Helical" evidence="6">
    <location>
        <begin position="164"/>
        <end position="184"/>
    </location>
</feature>